<dbReference type="SUPFAM" id="SSF49785">
    <property type="entry name" value="Galactose-binding domain-like"/>
    <property type="match status" value="1"/>
</dbReference>
<dbReference type="InterPro" id="IPR029058">
    <property type="entry name" value="AB_hydrolase_fold"/>
</dbReference>
<dbReference type="SUPFAM" id="SSF53474">
    <property type="entry name" value="alpha/beta-Hydrolases"/>
    <property type="match status" value="1"/>
</dbReference>
<feature type="domain" description="Xaa-Pro dipeptidyl-peptidase C-terminal" evidence="2">
    <location>
        <begin position="320"/>
        <end position="553"/>
    </location>
</feature>
<comment type="caution">
    <text evidence="3">The sequence shown here is derived from an EMBL/GenBank/DDBJ whole genome shotgun (WGS) entry which is preliminary data.</text>
</comment>
<dbReference type="InterPro" id="IPR008979">
    <property type="entry name" value="Galactose-bd-like_sf"/>
</dbReference>
<reference evidence="3 4" key="1">
    <citation type="submission" date="2019-07" db="EMBL/GenBank/DDBJ databases">
        <title>New species of Amycolatopsis and Streptomyces.</title>
        <authorList>
            <person name="Duangmal K."/>
            <person name="Teo W.F.A."/>
            <person name="Lipun K."/>
        </authorList>
    </citation>
    <scope>NUCLEOTIDE SEQUENCE [LARGE SCALE GENOMIC DNA]</scope>
    <source>
        <strain evidence="3 4">NBRC 109810</strain>
    </source>
</reference>
<proteinExistence type="predicted"/>
<dbReference type="GO" id="GO:0008239">
    <property type="term" value="F:dipeptidyl-peptidase activity"/>
    <property type="evidence" value="ECO:0007669"/>
    <property type="project" value="InterPro"/>
</dbReference>
<dbReference type="NCBIfam" id="TIGR00976">
    <property type="entry name" value="CocE_NonD"/>
    <property type="match status" value="2"/>
</dbReference>
<sequence length="567" mass="61630">MSLAVQRVTPQPVPPHARQHMVRMRDGVLLATDVYAADTGEPAPTVLARLPYDKNSRYVFFDRIAKRFTARGYAVVVQDVRGKFRSQGRTLGWTGEVDDGYDTLEWITRQPWSDGVVGMFGDSYYGFTQWSAVSSQHPALRAIVPRVTCTSNAPGIATYDSGSGPQPPWLEGTTYQAQVWTDNDIHEFDVDLTGRPVIAAYQEAFDAIGKRSAGFDLIVGGIPLAPYNGPHPYDARPVPVLHCVGWFDNLGIAHMRDYTELAGRSGWAAVQYLVADTIDHENYFLEDAPATSAADRPATDHLADDTALERMLDSCTGPAIEFFDVFLKGVAHPDSLPRVRWKLGHESWHTAATWPPPEATAAELYLADPAAAAATVPGGTLAPRPAVPTETAEWRYDPDDLVPSAAADTFLQLRDHVDERRTLDRDDVLVFTAPAAEHPLDLAGPVQAVLHVESTAPTFDVFVRLLDLAPDGTARLIVRGCAQADAPGELRIALGHTGYRVRPGHRLALMIAGSDFPNHLPNSGSLESPWLTTSPKASRQTLWTGAARPSRLSLTVLPGNAEGGGAR</sequence>
<dbReference type="AlphaFoldDB" id="A0A5N8VAH6"/>
<name>A0A5N8VAH6_9ACTN</name>
<dbReference type="SMART" id="SM00939">
    <property type="entry name" value="PepX_C"/>
    <property type="match status" value="1"/>
</dbReference>
<dbReference type="InterPro" id="IPR000383">
    <property type="entry name" value="Xaa-Pro-like_dom"/>
</dbReference>
<keyword evidence="4" id="KW-1185">Reference proteome</keyword>
<organism evidence="3 4">
    <name type="scientific">Streptomyces adustus</name>
    <dbReference type="NCBI Taxonomy" id="1609272"/>
    <lineage>
        <taxon>Bacteria</taxon>
        <taxon>Bacillati</taxon>
        <taxon>Actinomycetota</taxon>
        <taxon>Actinomycetes</taxon>
        <taxon>Kitasatosporales</taxon>
        <taxon>Streptomycetaceae</taxon>
        <taxon>Streptomyces</taxon>
    </lineage>
</organism>
<dbReference type="Pfam" id="PF08530">
    <property type="entry name" value="PepX_C"/>
    <property type="match status" value="1"/>
</dbReference>
<dbReference type="Gene3D" id="2.60.120.260">
    <property type="entry name" value="Galactose-binding domain-like"/>
    <property type="match status" value="1"/>
</dbReference>
<evidence type="ECO:0000256" key="1">
    <source>
        <dbReference type="ARBA" id="ARBA00022801"/>
    </source>
</evidence>
<accession>A0A5N8VAH6</accession>
<evidence type="ECO:0000313" key="3">
    <source>
        <dbReference type="EMBL" id="MPY30965.1"/>
    </source>
</evidence>
<dbReference type="Pfam" id="PF02129">
    <property type="entry name" value="Peptidase_S15"/>
    <property type="match status" value="1"/>
</dbReference>
<dbReference type="OrthoDB" id="5240615at2"/>
<dbReference type="RefSeq" id="WP_152885771.1">
    <property type="nucleotide sequence ID" value="NZ_VJZD01000016.1"/>
</dbReference>
<dbReference type="PANTHER" id="PTHR43056">
    <property type="entry name" value="PEPTIDASE S9 PROLYL OLIGOPEPTIDASE"/>
    <property type="match status" value="1"/>
</dbReference>
<dbReference type="InterPro" id="IPR050585">
    <property type="entry name" value="Xaa-Pro_dipeptidyl-ppase/CocE"/>
</dbReference>
<keyword evidence="1 3" id="KW-0378">Hydrolase</keyword>
<evidence type="ECO:0000313" key="4">
    <source>
        <dbReference type="Proteomes" id="UP000325849"/>
    </source>
</evidence>
<gene>
    <name evidence="3" type="ORF">FNH09_06435</name>
</gene>
<protein>
    <submittedName>
        <fullName evidence="3">CocE/NonD family hydrolase</fullName>
    </submittedName>
</protein>
<dbReference type="EMBL" id="VJZD01000016">
    <property type="protein sequence ID" value="MPY30965.1"/>
    <property type="molecule type" value="Genomic_DNA"/>
</dbReference>
<dbReference type="PANTHER" id="PTHR43056:SF10">
    <property type="entry name" value="COCE_NOND FAMILY, PUTATIVE (AFU_ORTHOLOGUE AFUA_7G00600)-RELATED"/>
    <property type="match status" value="1"/>
</dbReference>
<dbReference type="Proteomes" id="UP000325849">
    <property type="component" value="Unassembled WGS sequence"/>
</dbReference>
<evidence type="ECO:0000259" key="2">
    <source>
        <dbReference type="SMART" id="SM00939"/>
    </source>
</evidence>
<dbReference type="InterPro" id="IPR005674">
    <property type="entry name" value="CocE/Ser_esterase"/>
</dbReference>
<dbReference type="Gene3D" id="3.40.50.1820">
    <property type="entry name" value="alpha/beta hydrolase"/>
    <property type="match status" value="2"/>
</dbReference>
<dbReference type="InterPro" id="IPR013736">
    <property type="entry name" value="Xaa-Pro_dipept_C"/>
</dbReference>